<dbReference type="Proteomes" id="UP000182544">
    <property type="component" value="Unassembled WGS sequence"/>
</dbReference>
<evidence type="ECO:0000259" key="4">
    <source>
        <dbReference type="PROSITE" id="PS50042"/>
    </source>
</evidence>
<dbReference type="SUPFAM" id="SSF46785">
    <property type="entry name" value="Winged helix' DNA-binding domain"/>
    <property type="match status" value="1"/>
</dbReference>
<dbReference type="Gene3D" id="2.60.120.10">
    <property type="entry name" value="Jelly Rolls"/>
    <property type="match status" value="1"/>
</dbReference>
<dbReference type="Pfam" id="PF13545">
    <property type="entry name" value="HTH_Crp_2"/>
    <property type="match status" value="1"/>
</dbReference>
<dbReference type="SMART" id="SM00419">
    <property type="entry name" value="HTH_CRP"/>
    <property type="match status" value="1"/>
</dbReference>
<dbReference type="InterPro" id="IPR000595">
    <property type="entry name" value="cNMP-bd_dom"/>
</dbReference>
<dbReference type="SUPFAM" id="SSF51206">
    <property type="entry name" value="cAMP-binding domain-like"/>
    <property type="match status" value="1"/>
</dbReference>
<dbReference type="PANTHER" id="PTHR24567:SF26">
    <property type="entry name" value="REGULATORY PROTEIN YEIL"/>
    <property type="match status" value="1"/>
</dbReference>
<dbReference type="PANTHER" id="PTHR24567">
    <property type="entry name" value="CRP FAMILY TRANSCRIPTIONAL REGULATORY PROTEIN"/>
    <property type="match status" value="1"/>
</dbReference>
<dbReference type="EMBL" id="FPKV01000003">
    <property type="protein sequence ID" value="SFZ93653.1"/>
    <property type="molecule type" value="Genomic_DNA"/>
</dbReference>
<feature type="domain" description="HTH crp-type" evidence="5">
    <location>
        <begin position="174"/>
        <end position="244"/>
    </location>
</feature>
<dbReference type="InterPro" id="IPR014710">
    <property type="entry name" value="RmlC-like_jellyroll"/>
</dbReference>
<evidence type="ECO:0000313" key="7">
    <source>
        <dbReference type="Proteomes" id="UP000182544"/>
    </source>
</evidence>
<evidence type="ECO:0000256" key="2">
    <source>
        <dbReference type="ARBA" id="ARBA00023125"/>
    </source>
</evidence>
<evidence type="ECO:0000259" key="5">
    <source>
        <dbReference type="PROSITE" id="PS51063"/>
    </source>
</evidence>
<keyword evidence="6" id="KW-0808">Transferase</keyword>
<dbReference type="PROSITE" id="PS50042">
    <property type="entry name" value="CNMP_BINDING_3"/>
    <property type="match status" value="1"/>
</dbReference>
<sequence length="259" mass="29234">MVLYTNTLQTLNNNISSSKSTIGISNSFSCGVCKNQDCLIKQNLNIHSISTFTQEKNTLKCKKGQQFIIEGAPVNGLFFILKGTVKVFRTGINGREQIVRFAKEGEIIGHRGFGTEEYFSIGAIALQDAMLCYFSKDSLQEALLDNPKFAYDMMLFYANELNKSESKVKSISQMTVRERVIDTLLYIHRKFGDLNGFLNLPLSRKEYADYAGTTEEQVIRIFSALKKEKLISAKGKKIGIINTSLLKNEISEHNYYLDS</sequence>
<dbReference type="GO" id="GO:0003700">
    <property type="term" value="F:DNA-binding transcription factor activity"/>
    <property type="evidence" value="ECO:0007669"/>
    <property type="project" value="TreeGrafter"/>
</dbReference>
<protein>
    <submittedName>
        <fullName evidence="6">cAMP-binding domain of CRP or a regulatory subunit of cAMP-dependent protein kinases</fullName>
    </submittedName>
</protein>
<dbReference type="CDD" id="cd00038">
    <property type="entry name" value="CAP_ED"/>
    <property type="match status" value="1"/>
</dbReference>
<gene>
    <name evidence="6" type="ORF">SAMN05428642_103256</name>
</gene>
<keyword evidence="7" id="KW-1185">Reference proteome</keyword>
<dbReference type="AlphaFoldDB" id="A0A1K2IMF8"/>
<keyword evidence="1" id="KW-0805">Transcription regulation</keyword>
<dbReference type="CDD" id="cd00092">
    <property type="entry name" value="HTH_CRP"/>
    <property type="match status" value="1"/>
</dbReference>
<reference evidence="6 7" key="1">
    <citation type="submission" date="2016-10" db="EMBL/GenBank/DDBJ databases">
        <authorList>
            <person name="de Groot N.N."/>
        </authorList>
    </citation>
    <scope>NUCLEOTIDE SEQUENCE [LARGE SCALE GENOMIC DNA]</scope>
    <source>
        <strain evidence="6 7">DSM 18180</strain>
    </source>
</reference>
<dbReference type="InterPro" id="IPR012318">
    <property type="entry name" value="HTH_CRP"/>
</dbReference>
<accession>A0A1K2IMF8</accession>
<dbReference type="Pfam" id="PF00027">
    <property type="entry name" value="cNMP_binding"/>
    <property type="match status" value="1"/>
</dbReference>
<dbReference type="GO" id="GO:0016301">
    <property type="term" value="F:kinase activity"/>
    <property type="evidence" value="ECO:0007669"/>
    <property type="project" value="UniProtKB-KW"/>
</dbReference>
<dbReference type="GO" id="GO:0003677">
    <property type="term" value="F:DNA binding"/>
    <property type="evidence" value="ECO:0007669"/>
    <property type="project" value="UniProtKB-KW"/>
</dbReference>
<proteinExistence type="predicted"/>
<evidence type="ECO:0000256" key="3">
    <source>
        <dbReference type="ARBA" id="ARBA00023163"/>
    </source>
</evidence>
<dbReference type="PROSITE" id="PS51063">
    <property type="entry name" value="HTH_CRP_2"/>
    <property type="match status" value="1"/>
</dbReference>
<dbReference type="SMART" id="SM00100">
    <property type="entry name" value="cNMP"/>
    <property type="match status" value="1"/>
</dbReference>
<keyword evidence="6" id="KW-0418">Kinase</keyword>
<dbReference type="InterPro" id="IPR036390">
    <property type="entry name" value="WH_DNA-bd_sf"/>
</dbReference>
<dbReference type="InterPro" id="IPR036388">
    <property type="entry name" value="WH-like_DNA-bd_sf"/>
</dbReference>
<dbReference type="InterPro" id="IPR018490">
    <property type="entry name" value="cNMP-bd_dom_sf"/>
</dbReference>
<dbReference type="PRINTS" id="PR00034">
    <property type="entry name" value="HTHCRP"/>
</dbReference>
<feature type="domain" description="Cyclic nucleotide-binding" evidence="4">
    <location>
        <begin position="40"/>
        <end position="143"/>
    </location>
</feature>
<keyword evidence="2" id="KW-0238">DNA-binding</keyword>
<name>A0A1K2IMF8_9FLAO</name>
<dbReference type="Gene3D" id="1.10.10.10">
    <property type="entry name" value="Winged helix-like DNA-binding domain superfamily/Winged helix DNA-binding domain"/>
    <property type="match status" value="1"/>
</dbReference>
<dbReference type="InterPro" id="IPR050397">
    <property type="entry name" value="Env_Response_Regulators"/>
</dbReference>
<evidence type="ECO:0000256" key="1">
    <source>
        <dbReference type="ARBA" id="ARBA00023015"/>
    </source>
</evidence>
<dbReference type="STRING" id="369401.SAMN05428642_103256"/>
<dbReference type="GO" id="GO:0005829">
    <property type="term" value="C:cytosol"/>
    <property type="evidence" value="ECO:0007669"/>
    <property type="project" value="TreeGrafter"/>
</dbReference>
<organism evidence="6 7">
    <name type="scientific">Flaviramulus basaltis</name>
    <dbReference type="NCBI Taxonomy" id="369401"/>
    <lineage>
        <taxon>Bacteria</taxon>
        <taxon>Pseudomonadati</taxon>
        <taxon>Bacteroidota</taxon>
        <taxon>Flavobacteriia</taxon>
        <taxon>Flavobacteriales</taxon>
        <taxon>Flavobacteriaceae</taxon>
        <taxon>Flaviramulus</taxon>
    </lineage>
</organism>
<evidence type="ECO:0000313" key="6">
    <source>
        <dbReference type="EMBL" id="SFZ93653.1"/>
    </source>
</evidence>
<keyword evidence="3" id="KW-0804">Transcription</keyword>